<accession>A0ABW6KCK1</accession>
<proteinExistence type="predicted"/>
<sequence>MSLLREAVEKRKQFYLNELSKAGVLSQTEKELTLSELVHEYRKLKVNLKISQYY</sequence>
<evidence type="ECO:0000313" key="2">
    <source>
        <dbReference type="Proteomes" id="UP001601059"/>
    </source>
</evidence>
<organism evidence="1 2">
    <name type="scientific">Cytobacillus spartinae</name>
    <dbReference type="NCBI Taxonomy" id="3299023"/>
    <lineage>
        <taxon>Bacteria</taxon>
        <taxon>Bacillati</taxon>
        <taxon>Bacillota</taxon>
        <taxon>Bacilli</taxon>
        <taxon>Bacillales</taxon>
        <taxon>Bacillaceae</taxon>
        <taxon>Cytobacillus</taxon>
    </lineage>
</organism>
<name>A0ABW6KCK1_9BACI</name>
<keyword evidence="2" id="KW-1185">Reference proteome</keyword>
<dbReference type="EMBL" id="JBIACK010000007">
    <property type="protein sequence ID" value="MFE8701969.1"/>
    <property type="molecule type" value="Genomic_DNA"/>
</dbReference>
<reference evidence="1 2" key="1">
    <citation type="submission" date="2024-08" db="EMBL/GenBank/DDBJ databases">
        <title>Two novel Cytobacillus novel species.</title>
        <authorList>
            <person name="Liu G."/>
        </authorList>
    </citation>
    <scope>NUCLEOTIDE SEQUENCE [LARGE SCALE GENOMIC DNA]</scope>
    <source>
        <strain evidence="1 2">FJAT-54145</strain>
    </source>
</reference>
<evidence type="ECO:0000313" key="1">
    <source>
        <dbReference type="EMBL" id="MFE8701969.1"/>
    </source>
</evidence>
<dbReference type="RefSeq" id="WP_389361931.1">
    <property type="nucleotide sequence ID" value="NZ_JBIACK010000007.1"/>
</dbReference>
<comment type="caution">
    <text evidence="1">The sequence shown here is derived from an EMBL/GenBank/DDBJ whole genome shotgun (WGS) entry which is preliminary data.</text>
</comment>
<protein>
    <submittedName>
        <fullName evidence="1">Fur-regulated basic protein FbpA</fullName>
    </submittedName>
</protein>
<gene>
    <name evidence="1" type="ORF">ACFYKX_15310</name>
</gene>
<dbReference type="Proteomes" id="UP001601059">
    <property type="component" value="Unassembled WGS sequence"/>
</dbReference>